<feature type="binding site" evidence="2">
    <location>
        <position position="271"/>
    </location>
    <ligand>
        <name>ATP</name>
        <dbReference type="ChEBI" id="CHEBI:30616"/>
    </ligand>
</feature>
<feature type="active site" description="Proton acceptor" evidence="1">
    <location>
        <position position="267"/>
    </location>
</feature>
<dbReference type="InterPro" id="IPR008271">
    <property type="entry name" value="Ser/Thr_kinase_AS"/>
</dbReference>
<keyword evidence="2" id="KW-0547">Nucleotide-binding</keyword>
<dbReference type="GO" id="GO:0004674">
    <property type="term" value="F:protein serine/threonine kinase activity"/>
    <property type="evidence" value="ECO:0007669"/>
    <property type="project" value="TreeGrafter"/>
</dbReference>
<feature type="transmembrane region" description="Helical" evidence="5">
    <location>
        <begin position="58"/>
        <end position="78"/>
    </location>
</feature>
<feature type="compositionally biased region" description="Polar residues" evidence="4">
    <location>
        <begin position="100"/>
        <end position="124"/>
    </location>
</feature>
<keyword evidence="7" id="KW-0418">Kinase</keyword>
<dbReference type="Pfam" id="PF07714">
    <property type="entry name" value="PK_Tyr_Ser-Thr"/>
    <property type="match status" value="1"/>
</dbReference>
<dbReference type="PANTHER" id="PTHR44329:SF214">
    <property type="entry name" value="PROTEIN KINASE DOMAIN-CONTAINING PROTEIN"/>
    <property type="match status" value="1"/>
</dbReference>
<keyword evidence="7" id="KW-0808">Transferase</keyword>
<keyword evidence="3" id="KW-0460">Magnesium</keyword>
<evidence type="ECO:0000259" key="6">
    <source>
        <dbReference type="PROSITE" id="PS50011"/>
    </source>
</evidence>
<proteinExistence type="predicted"/>
<organism evidence="7 8">
    <name type="scientific">Thraustotheca clavata</name>
    <dbReference type="NCBI Taxonomy" id="74557"/>
    <lineage>
        <taxon>Eukaryota</taxon>
        <taxon>Sar</taxon>
        <taxon>Stramenopiles</taxon>
        <taxon>Oomycota</taxon>
        <taxon>Saprolegniomycetes</taxon>
        <taxon>Saprolegniales</taxon>
        <taxon>Achlyaceae</taxon>
        <taxon>Thraustotheca</taxon>
    </lineage>
</organism>
<keyword evidence="5" id="KW-1133">Transmembrane helix</keyword>
<dbReference type="InterPro" id="IPR001245">
    <property type="entry name" value="Ser-Thr/Tyr_kinase_cat_dom"/>
</dbReference>
<dbReference type="PROSITE" id="PS00108">
    <property type="entry name" value="PROTEIN_KINASE_ST"/>
    <property type="match status" value="1"/>
</dbReference>
<accession>A0A1V9ZUY6</accession>
<keyword evidence="3" id="KW-0479">Metal-binding</keyword>
<evidence type="ECO:0000256" key="4">
    <source>
        <dbReference type="SAM" id="MobiDB-lite"/>
    </source>
</evidence>
<evidence type="ECO:0000313" key="7">
    <source>
        <dbReference type="EMBL" id="OQS01836.1"/>
    </source>
</evidence>
<dbReference type="InterPro" id="IPR000719">
    <property type="entry name" value="Prot_kinase_dom"/>
</dbReference>
<evidence type="ECO:0000256" key="2">
    <source>
        <dbReference type="PIRSR" id="PIRSR000615-2"/>
    </source>
</evidence>
<feature type="domain" description="Protein kinase" evidence="6">
    <location>
        <begin position="144"/>
        <end position="411"/>
    </location>
</feature>
<dbReference type="SMART" id="SM00220">
    <property type="entry name" value="S_TKc"/>
    <property type="match status" value="1"/>
</dbReference>
<dbReference type="AlphaFoldDB" id="A0A1V9ZUY6"/>
<dbReference type="STRING" id="74557.A0A1V9ZUY6"/>
<keyword evidence="5" id="KW-0472">Membrane</keyword>
<evidence type="ECO:0000256" key="1">
    <source>
        <dbReference type="PIRSR" id="PIRSR000615-1"/>
    </source>
</evidence>
<dbReference type="InterPro" id="IPR051681">
    <property type="entry name" value="Ser/Thr_Kinases-Pseudokinases"/>
</dbReference>
<keyword evidence="5" id="KW-0812">Transmembrane</keyword>
<dbReference type="InterPro" id="IPR011009">
    <property type="entry name" value="Kinase-like_dom_sf"/>
</dbReference>
<keyword evidence="2" id="KW-0067">ATP-binding</keyword>
<dbReference type="Gene3D" id="1.10.510.10">
    <property type="entry name" value="Transferase(Phosphotransferase) domain 1"/>
    <property type="match status" value="1"/>
</dbReference>
<protein>
    <submittedName>
        <fullName evidence="7">Kinase</fullName>
    </submittedName>
</protein>
<dbReference type="Proteomes" id="UP000243217">
    <property type="component" value="Unassembled WGS sequence"/>
</dbReference>
<evidence type="ECO:0000256" key="5">
    <source>
        <dbReference type="SAM" id="Phobius"/>
    </source>
</evidence>
<reference evidence="7 8" key="1">
    <citation type="journal article" date="2014" name="Genome Biol. Evol.">
        <title>The secreted proteins of Achlya hypogyna and Thraustotheca clavata identify the ancestral oomycete secretome and reveal gene acquisitions by horizontal gene transfer.</title>
        <authorList>
            <person name="Misner I."/>
            <person name="Blouin N."/>
            <person name="Leonard G."/>
            <person name="Richards T.A."/>
            <person name="Lane C.E."/>
        </authorList>
    </citation>
    <scope>NUCLEOTIDE SEQUENCE [LARGE SCALE GENOMIC DNA]</scope>
    <source>
        <strain evidence="7 8">ATCC 34112</strain>
    </source>
</reference>
<dbReference type="Gene3D" id="3.30.200.20">
    <property type="entry name" value="Phosphorylase Kinase, domain 1"/>
    <property type="match status" value="1"/>
</dbReference>
<feature type="binding site" evidence="3">
    <location>
        <position position="272"/>
    </location>
    <ligand>
        <name>Mg(2+)</name>
        <dbReference type="ChEBI" id="CHEBI:18420"/>
    </ligand>
</feature>
<dbReference type="OrthoDB" id="546826at2759"/>
<keyword evidence="8" id="KW-1185">Reference proteome</keyword>
<name>A0A1V9ZUY6_9STRA</name>
<dbReference type="EMBL" id="JNBS01001398">
    <property type="protein sequence ID" value="OQS01836.1"/>
    <property type="molecule type" value="Genomic_DNA"/>
</dbReference>
<dbReference type="GO" id="GO:0046872">
    <property type="term" value="F:metal ion binding"/>
    <property type="evidence" value="ECO:0007669"/>
    <property type="project" value="UniProtKB-KW"/>
</dbReference>
<dbReference type="PROSITE" id="PS50011">
    <property type="entry name" value="PROTEIN_KINASE_DOM"/>
    <property type="match status" value="1"/>
</dbReference>
<sequence>MNCTNVAPSLTVTPAPTYRFVAGTSAPSSPGAPIAPAVTNNPAEQSVNVNSSSSDTGLIVVVVCCIVVVGLIAGFVVYRLRKPKRELIDPNAFQLLEASSGKNGQGTATKGSTINESTIPSSEPSVGDIRADDLAMWKLDHRDITMVQRLAEGAFGEVWLATYLDEKVAVKTLHRKSSDSIQSFIAEIQLVAKMDSPHIVKFIGVSYKRLVDIQLVTEYMNRGDLRSALQQTIPSTYPWAEKISCAMAIADALVYLHTSEPKVIHRDLKSRNVLLDTHKEAKLTDFGISRENMDEETMTVGVGTYRWMAPEVLVDGHYTTSADIYSYGVIFSELDTHELPFSDQRNASGNPLTDSVIMTKVMSGELRPSFRPECPSWFKELAMSCMNHDPTNRPTAMEIAYTLRCEVRKAK</sequence>
<feature type="region of interest" description="Disordered" evidence="4">
    <location>
        <begin position="99"/>
        <end position="126"/>
    </location>
</feature>
<evidence type="ECO:0000256" key="3">
    <source>
        <dbReference type="PIRSR" id="PIRSR000615-3"/>
    </source>
</evidence>
<gene>
    <name evidence="7" type="ORF">THRCLA_21597</name>
</gene>
<dbReference type="PANTHER" id="PTHR44329">
    <property type="entry name" value="SERINE/THREONINE-PROTEIN KINASE TNNI3K-RELATED"/>
    <property type="match status" value="1"/>
</dbReference>
<dbReference type="GO" id="GO:0005524">
    <property type="term" value="F:ATP binding"/>
    <property type="evidence" value="ECO:0007669"/>
    <property type="project" value="UniProtKB-KW"/>
</dbReference>
<feature type="binding site" evidence="3">
    <location>
        <position position="285"/>
    </location>
    <ligand>
        <name>Mg(2+)</name>
        <dbReference type="ChEBI" id="CHEBI:18420"/>
    </ligand>
</feature>
<comment type="caution">
    <text evidence="7">The sequence shown here is derived from an EMBL/GenBank/DDBJ whole genome shotgun (WGS) entry which is preliminary data.</text>
</comment>
<dbReference type="SUPFAM" id="SSF56112">
    <property type="entry name" value="Protein kinase-like (PK-like)"/>
    <property type="match status" value="1"/>
</dbReference>
<evidence type="ECO:0000313" key="8">
    <source>
        <dbReference type="Proteomes" id="UP000243217"/>
    </source>
</evidence>
<dbReference type="PRINTS" id="PR00109">
    <property type="entry name" value="TYRKINASE"/>
</dbReference>